<protein>
    <submittedName>
        <fullName evidence="3">Uncharacterized protein</fullName>
    </submittedName>
</protein>
<feature type="compositionally biased region" description="Low complexity" evidence="2">
    <location>
        <begin position="409"/>
        <end position="420"/>
    </location>
</feature>
<feature type="compositionally biased region" description="Basic and acidic residues" evidence="2">
    <location>
        <begin position="305"/>
        <end position="327"/>
    </location>
</feature>
<dbReference type="CDD" id="cd17039">
    <property type="entry name" value="Ubl_ubiquitin_like"/>
    <property type="match status" value="1"/>
</dbReference>
<dbReference type="Pfam" id="PF12796">
    <property type="entry name" value="Ank_2"/>
    <property type="match status" value="1"/>
</dbReference>
<dbReference type="InterPro" id="IPR029071">
    <property type="entry name" value="Ubiquitin-like_domsf"/>
</dbReference>
<feature type="compositionally biased region" description="Acidic residues" evidence="2">
    <location>
        <begin position="538"/>
        <end position="553"/>
    </location>
</feature>
<dbReference type="InterPro" id="IPR036770">
    <property type="entry name" value="Ankyrin_rpt-contain_sf"/>
</dbReference>
<dbReference type="EMBL" id="CALNXK010000061">
    <property type="protein sequence ID" value="CAH3138885.1"/>
    <property type="molecule type" value="Genomic_DNA"/>
</dbReference>
<comment type="caution">
    <text evidence="3">The sequence shown here is derived from an EMBL/GenBank/DDBJ whole genome shotgun (WGS) entry which is preliminary data.</text>
</comment>
<feature type="compositionally biased region" description="Basic and acidic residues" evidence="2">
    <location>
        <begin position="1"/>
        <end position="13"/>
    </location>
</feature>
<keyword evidence="1" id="KW-0175">Coiled coil</keyword>
<sequence>MEDPIKGSDKEKNSTNQDPEGFQVHVNLPTGEIANFQAKRSSIVRDVKMTVEVNSGVPSDLFTLVYIQAENNTIELKDEQMMADIDTDAEDSMTFELSIPPWWQRFVDRCMKRDNRQILKRIAIKMNQISMEERAFVAAFIAAQKGDSELFQSLLNGEVKIDIEQAVECSGRTLLHAAMIGGNFSCAAAIFMNGGSSLLSRADRTGVTPVDIVTSSNQPELVDQLAKYVEIKVRESTENDDAEDRSPECPNINQEDGETEEVDMTVTAKSTDDDEFLPNETAENLTFNDTSKETRPDQTAIEVGQSREDKKDLNERLLTRVSSEKVKSSRSQLKLHMPLRASKSLHTTDRPLSARSKLITVEEIRPLSGKAAAETKQSDERLPRVNTPTSSPMSSPRIGRKLVPSLLNPDRPGSPLLRPRSPTHPACPKSPTPRPKSPLALRPGSPSGSPVFRRRVLRYPNTSEPQRTRTTSFQQGGDIEPQKPRANTFHGRGNGETRTRKMSAEMKNFLMSHYSETRENRPWNAWKTVRKTQMDLIDVSDDDDDSSSEDEEEKLSTYLQSTRSRRRKTFDMWLTDKEAQQVREQTELAERAKQEELVRRKQACWRQLTGKTHGQWLEEKTGEIRAEEAAKVRAAEQTEAQRAIKRYQEWVRRKDEEAIAREERWRREAIEKLTEVKMKTQNESRKAAASKKYEEWLRSKDEEALAREDHMRKKAAEKFSETKQKRDDKMKTAWFTKKLFNV</sequence>
<feature type="region of interest" description="Disordered" evidence="2">
    <location>
        <begin position="1"/>
        <end position="22"/>
    </location>
</feature>
<evidence type="ECO:0000313" key="3">
    <source>
        <dbReference type="EMBL" id="CAH3138885.1"/>
    </source>
</evidence>
<dbReference type="SUPFAM" id="SSF48403">
    <property type="entry name" value="Ankyrin repeat"/>
    <property type="match status" value="1"/>
</dbReference>
<dbReference type="SUPFAM" id="SSF54236">
    <property type="entry name" value="Ubiquitin-like"/>
    <property type="match status" value="1"/>
</dbReference>
<organism evidence="3 4">
    <name type="scientific">Porites lobata</name>
    <dbReference type="NCBI Taxonomy" id="104759"/>
    <lineage>
        <taxon>Eukaryota</taxon>
        <taxon>Metazoa</taxon>
        <taxon>Cnidaria</taxon>
        <taxon>Anthozoa</taxon>
        <taxon>Hexacorallia</taxon>
        <taxon>Scleractinia</taxon>
        <taxon>Fungiina</taxon>
        <taxon>Poritidae</taxon>
        <taxon>Porites</taxon>
    </lineage>
</organism>
<evidence type="ECO:0000256" key="1">
    <source>
        <dbReference type="SAM" id="Coils"/>
    </source>
</evidence>
<dbReference type="InterPro" id="IPR002110">
    <property type="entry name" value="Ankyrin_rpt"/>
</dbReference>
<feature type="region of interest" description="Disordered" evidence="2">
    <location>
        <begin position="274"/>
        <end position="351"/>
    </location>
</feature>
<dbReference type="Proteomes" id="UP001159405">
    <property type="component" value="Unassembled WGS sequence"/>
</dbReference>
<evidence type="ECO:0000313" key="4">
    <source>
        <dbReference type="Proteomes" id="UP001159405"/>
    </source>
</evidence>
<feature type="region of interest" description="Disordered" evidence="2">
    <location>
        <begin position="538"/>
        <end position="557"/>
    </location>
</feature>
<feature type="region of interest" description="Disordered" evidence="2">
    <location>
        <begin position="235"/>
        <end position="262"/>
    </location>
</feature>
<dbReference type="Gene3D" id="3.10.20.90">
    <property type="entry name" value="Phosphatidylinositol 3-kinase Catalytic Subunit, Chain A, domain 1"/>
    <property type="match status" value="1"/>
</dbReference>
<accession>A0ABN8P9K5</accession>
<reference evidence="3 4" key="1">
    <citation type="submission" date="2022-05" db="EMBL/GenBank/DDBJ databases">
        <authorList>
            <consortium name="Genoscope - CEA"/>
            <person name="William W."/>
        </authorList>
    </citation>
    <scope>NUCLEOTIDE SEQUENCE [LARGE SCALE GENOMIC DNA]</scope>
</reference>
<feature type="coiled-coil region" evidence="1">
    <location>
        <begin position="575"/>
        <end position="637"/>
    </location>
</feature>
<evidence type="ECO:0000256" key="2">
    <source>
        <dbReference type="SAM" id="MobiDB-lite"/>
    </source>
</evidence>
<proteinExistence type="predicted"/>
<feature type="region of interest" description="Disordered" evidence="2">
    <location>
        <begin position="363"/>
        <end position="498"/>
    </location>
</feature>
<feature type="compositionally biased region" description="Polar residues" evidence="2">
    <location>
        <begin position="460"/>
        <end position="475"/>
    </location>
</feature>
<dbReference type="Gene3D" id="1.25.40.20">
    <property type="entry name" value="Ankyrin repeat-containing domain"/>
    <property type="match status" value="1"/>
</dbReference>
<name>A0ABN8P9K5_9CNID</name>
<keyword evidence="4" id="KW-1185">Reference proteome</keyword>
<gene>
    <name evidence="3" type="ORF">PLOB_00040353</name>
</gene>